<dbReference type="PANTHER" id="PTHR43289">
    <property type="entry name" value="MITOGEN-ACTIVATED PROTEIN KINASE KINASE KINASE 20-RELATED"/>
    <property type="match status" value="1"/>
</dbReference>
<feature type="coiled-coil region" evidence="5">
    <location>
        <begin position="461"/>
        <end position="488"/>
    </location>
</feature>
<evidence type="ECO:0000256" key="1">
    <source>
        <dbReference type="ARBA" id="ARBA00022679"/>
    </source>
</evidence>
<dbReference type="Pfam" id="PF00069">
    <property type="entry name" value="Pkinase"/>
    <property type="match status" value="1"/>
</dbReference>
<evidence type="ECO:0000313" key="7">
    <source>
        <dbReference type="EMBL" id="WXA90080.1"/>
    </source>
</evidence>
<dbReference type="Pfam" id="PF13174">
    <property type="entry name" value="TPR_6"/>
    <property type="match status" value="1"/>
</dbReference>
<evidence type="ECO:0000256" key="5">
    <source>
        <dbReference type="SAM" id="Coils"/>
    </source>
</evidence>
<accession>A0ABZ2JZ79</accession>
<dbReference type="InterPro" id="IPR000719">
    <property type="entry name" value="Prot_kinase_dom"/>
</dbReference>
<evidence type="ECO:0000256" key="3">
    <source>
        <dbReference type="ARBA" id="ARBA00022777"/>
    </source>
</evidence>
<feature type="domain" description="Protein kinase" evidence="6">
    <location>
        <begin position="1"/>
        <end position="259"/>
    </location>
</feature>
<dbReference type="PANTHER" id="PTHR43289:SF6">
    <property type="entry name" value="SERINE_THREONINE-PROTEIN KINASE NEKL-3"/>
    <property type="match status" value="1"/>
</dbReference>
<dbReference type="Gene3D" id="3.30.200.20">
    <property type="entry name" value="Phosphorylase Kinase, domain 1"/>
    <property type="match status" value="1"/>
</dbReference>
<dbReference type="InterPro" id="IPR019734">
    <property type="entry name" value="TPR_rpt"/>
</dbReference>
<sequence length="858" mass="93761">MGVVLRAYDCTAERTVALKVLHKTGASALRRFAIEADALGKLDHPGIVRYLAHGVSEDGAPYLALEWLEGESLRERLERAAKQSEYLDLGKVVALGERVAGALAAAHAIGIVHRDVKPSNILLVNGDLCRAKLLDFGIVRAPFAEHDTTSGTVLGTVGYMAPEQARGAEDVDGRADLFSLGCVLFRCLANREVFDGPDPATVLSMLLLHKPPRLSELRPGVPPQLDDLVARLLARERENRPASASDVKRSLAQIGSELLGETQASGRLEPPQPLALKIDAPPLTTARRPLWIGASAFAVLVLAIGITLRPWRRATDSAAAVPLQVAPSPAPTSLTSLPASPSCDPRAVALYQQGLQGMHDGRWSEAKVDFRRAAELDGACPQVQLRRISTAWEQSTSLSTRRRYLRETLRLRDGLSDRDRMVVQAFELLLTGDVPRLEDTLRVFQEAVNRYPMDAELRQMLASEKMTIARSRAELEDALEDARKAAEIDPSYSDAWQTQSRILERLDRDDESRAMLDQCIAVSPGSVDCMQVRSFAMSLAGQCEDAVAELRRASSWDPEQSGIYRALAEALAATGAPKETIEQVLVMRNDRLPVEGRDETRLLERAQLEAWAGQFDAAIDTAQELERHVASSASRGSHWAAAIIASGSLSESGDAAGAARVATQALLRKGAWPPDSTRSLPEAPAEGWLLGAKFRGQRDKLAEWHKAVSAWERSNEGFLDAFERWGLKWGPMMDAPIDPREVLAEAPSGSPSEGARHYHVSWRVGVLDAYAGHIYLQAGDIAHAMPFLERGAHACQGFDYPFLKTRAHLWLGMAKEKLGDTDAACSAYRAVLDRWGHATPRSVTAREAERRSHALGCK</sequence>
<dbReference type="GO" id="GO:0016301">
    <property type="term" value="F:kinase activity"/>
    <property type="evidence" value="ECO:0007669"/>
    <property type="project" value="UniProtKB-KW"/>
</dbReference>
<organism evidence="7 8">
    <name type="scientific">Pendulispora brunnea</name>
    <dbReference type="NCBI Taxonomy" id="2905690"/>
    <lineage>
        <taxon>Bacteria</taxon>
        <taxon>Pseudomonadati</taxon>
        <taxon>Myxococcota</taxon>
        <taxon>Myxococcia</taxon>
        <taxon>Myxococcales</taxon>
        <taxon>Sorangiineae</taxon>
        <taxon>Pendulisporaceae</taxon>
        <taxon>Pendulispora</taxon>
    </lineage>
</organism>
<evidence type="ECO:0000256" key="4">
    <source>
        <dbReference type="ARBA" id="ARBA00022840"/>
    </source>
</evidence>
<dbReference type="Gene3D" id="1.10.510.10">
    <property type="entry name" value="Transferase(Phosphotransferase) domain 1"/>
    <property type="match status" value="1"/>
</dbReference>
<evidence type="ECO:0000256" key="2">
    <source>
        <dbReference type="ARBA" id="ARBA00022741"/>
    </source>
</evidence>
<keyword evidence="3 7" id="KW-0418">Kinase</keyword>
<dbReference type="SUPFAM" id="SSF48452">
    <property type="entry name" value="TPR-like"/>
    <property type="match status" value="2"/>
</dbReference>
<dbReference type="InterPro" id="IPR011009">
    <property type="entry name" value="Kinase-like_dom_sf"/>
</dbReference>
<name>A0ABZ2JZ79_9BACT</name>
<dbReference type="SUPFAM" id="SSF56112">
    <property type="entry name" value="Protein kinase-like (PK-like)"/>
    <property type="match status" value="1"/>
</dbReference>
<reference evidence="7 8" key="1">
    <citation type="submission" date="2021-12" db="EMBL/GenBank/DDBJ databases">
        <title>Discovery of the Pendulisporaceae a myxobacterial family with distinct sporulation behavior and unique specialized metabolism.</title>
        <authorList>
            <person name="Garcia R."/>
            <person name="Popoff A."/>
            <person name="Bader C.D."/>
            <person name="Loehr J."/>
            <person name="Walesch S."/>
            <person name="Walt C."/>
            <person name="Boldt J."/>
            <person name="Bunk B."/>
            <person name="Haeckl F.J.F.P.J."/>
            <person name="Gunesch A.P."/>
            <person name="Birkelbach J."/>
            <person name="Nuebel U."/>
            <person name="Pietschmann T."/>
            <person name="Bach T."/>
            <person name="Mueller R."/>
        </authorList>
    </citation>
    <scope>NUCLEOTIDE SEQUENCE [LARGE SCALE GENOMIC DNA]</scope>
    <source>
        <strain evidence="7 8">MSr12523</strain>
    </source>
</reference>
<dbReference type="PROSITE" id="PS50011">
    <property type="entry name" value="PROTEIN_KINASE_DOM"/>
    <property type="match status" value="1"/>
</dbReference>
<dbReference type="InterPro" id="IPR008271">
    <property type="entry name" value="Ser/Thr_kinase_AS"/>
</dbReference>
<dbReference type="Proteomes" id="UP001379533">
    <property type="component" value="Chromosome"/>
</dbReference>
<keyword evidence="4" id="KW-0067">ATP-binding</keyword>
<keyword evidence="1" id="KW-0808">Transferase</keyword>
<dbReference type="SMART" id="SM00220">
    <property type="entry name" value="S_TKc"/>
    <property type="match status" value="1"/>
</dbReference>
<keyword evidence="5" id="KW-0175">Coiled coil</keyword>
<dbReference type="Gene3D" id="1.25.40.10">
    <property type="entry name" value="Tetratricopeptide repeat domain"/>
    <property type="match status" value="2"/>
</dbReference>
<dbReference type="EMBL" id="CP089982">
    <property type="protein sequence ID" value="WXA90080.1"/>
    <property type="molecule type" value="Genomic_DNA"/>
</dbReference>
<keyword evidence="2" id="KW-0547">Nucleotide-binding</keyword>
<evidence type="ECO:0000313" key="8">
    <source>
        <dbReference type="Proteomes" id="UP001379533"/>
    </source>
</evidence>
<gene>
    <name evidence="7" type="ORF">LZC95_26920</name>
</gene>
<keyword evidence="8" id="KW-1185">Reference proteome</keyword>
<dbReference type="CDD" id="cd14014">
    <property type="entry name" value="STKc_PknB_like"/>
    <property type="match status" value="1"/>
</dbReference>
<evidence type="ECO:0000259" key="6">
    <source>
        <dbReference type="PROSITE" id="PS50011"/>
    </source>
</evidence>
<dbReference type="PROSITE" id="PS00108">
    <property type="entry name" value="PROTEIN_KINASE_ST"/>
    <property type="match status" value="1"/>
</dbReference>
<dbReference type="SMART" id="SM00028">
    <property type="entry name" value="TPR"/>
    <property type="match status" value="4"/>
</dbReference>
<protein>
    <submittedName>
        <fullName evidence="7">Protein kinase</fullName>
    </submittedName>
</protein>
<proteinExistence type="predicted"/>
<dbReference type="InterPro" id="IPR011990">
    <property type="entry name" value="TPR-like_helical_dom_sf"/>
</dbReference>